<dbReference type="Proteomes" id="UP000267821">
    <property type="component" value="Unassembled WGS sequence"/>
</dbReference>
<dbReference type="InterPro" id="IPR043129">
    <property type="entry name" value="ATPase_NBD"/>
</dbReference>
<dbReference type="SMART" id="SM00268">
    <property type="entry name" value="ACTIN"/>
    <property type="match status" value="1"/>
</dbReference>
<organism evidence="2 3">
    <name type="scientific">Terfezia boudieri ATCC MYA-4762</name>
    <dbReference type="NCBI Taxonomy" id="1051890"/>
    <lineage>
        <taxon>Eukaryota</taxon>
        <taxon>Fungi</taxon>
        <taxon>Dikarya</taxon>
        <taxon>Ascomycota</taxon>
        <taxon>Pezizomycotina</taxon>
        <taxon>Pezizomycetes</taxon>
        <taxon>Pezizales</taxon>
        <taxon>Pezizaceae</taxon>
        <taxon>Terfezia</taxon>
    </lineage>
</organism>
<dbReference type="PRINTS" id="PR00190">
    <property type="entry name" value="ACTIN"/>
</dbReference>
<dbReference type="OrthoDB" id="5132116at2759"/>
<dbReference type="AlphaFoldDB" id="A0A3N4M2A3"/>
<accession>A0A3N4M2A3</accession>
<keyword evidence="3" id="KW-1185">Reference proteome</keyword>
<dbReference type="Gene3D" id="3.90.640.10">
    <property type="entry name" value="Actin, Chain A, domain 4"/>
    <property type="match status" value="1"/>
</dbReference>
<dbReference type="PROSITE" id="PS00432">
    <property type="entry name" value="ACTINS_2"/>
    <property type="match status" value="1"/>
</dbReference>
<dbReference type="STRING" id="1051890.A0A3N4M2A3"/>
<comment type="similarity">
    <text evidence="1">Belongs to the actin family.</text>
</comment>
<reference evidence="2 3" key="1">
    <citation type="journal article" date="2018" name="Nat. Ecol. Evol.">
        <title>Pezizomycetes genomes reveal the molecular basis of ectomycorrhizal truffle lifestyle.</title>
        <authorList>
            <person name="Murat C."/>
            <person name="Payen T."/>
            <person name="Noel B."/>
            <person name="Kuo A."/>
            <person name="Morin E."/>
            <person name="Chen J."/>
            <person name="Kohler A."/>
            <person name="Krizsan K."/>
            <person name="Balestrini R."/>
            <person name="Da Silva C."/>
            <person name="Montanini B."/>
            <person name="Hainaut M."/>
            <person name="Levati E."/>
            <person name="Barry K.W."/>
            <person name="Belfiori B."/>
            <person name="Cichocki N."/>
            <person name="Clum A."/>
            <person name="Dockter R.B."/>
            <person name="Fauchery L."/>
            <person name="Guy J."/>
            <person name="Iotti M."/>
            <person name="Le Tacon F."/>
            <person name="Lindquist E.A."/>
            <person name="Lipzen A."/>
            <person name="Malagnac F."/>
            <person name="Mello A."/>
            <person name="Molinier V."/>
            <person name="Miyauchi S."/>
            <person name="Poulain J."/>
            <person name="Riccioni C."/>
            <person name="Rubini A."/>
            <person name="Sitrit Y."/>
            <person name="Splivallo R."/>
            <person name="Traeger S."/>
            <person name="Wang M."/>
            <person name="Zifcakova L."/>
            <person name="Wipf D."/>
            <person name="Zambonelli A."/>
            <person name="Paolocci F."/>
            <person name="Nowrousian M."/>
            <person name="Ottonello S."/>
            <person name="Baldrian P."/>
            <person name="Spatafora J.W."/>
            <person name="Henrissat B."/>
            <person name="Nagy L.G."/>
            <person name="Aury J.M."/>
            <person name="Wincker P."/>
            <person name="Grigoriev I.V."/>
            <person name="Bonfante P."/>
            <person name="Martin F.M."/>
        </authorList>
    </citation>
    <scope>NUCLEOTIDE SEQUENCE [LARGE SCALE GENOMIC DNA]</scope>
    <source>
        <strain evidence="2 3">ATCC MYA-4762</strain>
    </source>
</reference>
<dbReference type="InParanoid" id="A0A3N4M2A3"/>
<evidence type="ECO:0000313" key="2">
    <source>
        <dbReference type="EMBL" id="RPB29157.1"/>
    </source>
</evidence>
<dbReference type="FunFam" id="3.30.420.40:FF:000058">
    <property type="entry name" value="Putative actin-related protein 5"/>
    <property type="match status" value="1"/>
</dbReference>
<gene>
    <name evidence="2" type="ORF">L211DRAFT_833031</name>
</gene>
<dbReference type="EMBL" id="ML121528">
    <property type="protein sequence ID" value="RPB29157.1"/>
    <property type="molecule type" value="Genomic_DNA"/>
</dbReference>
<protein>
    <submittedName>
        <fullName evidence="2">Actin/actin-like protein</fullName>
    </submittedName>
</protein>
<dbReference type="Pfam" id="PF00022">
    <property type="entry name" value="Actin"/>
    <property type="match status" value="1"/>
</dbReference>
<evidence type="ECO:0000313" key="3">
    <source>
        <dbReference type="Proteomes" id="UP000267821"/>
    </source>
</evidence>
<proteinExistence type="inferred from homology"/>
<dbReference type="PANTHER" id="PTHR11937">
    <property type="entry name" value="ACTIN"/>
    <property type="match status" value="1"/>
</dbReference>
<evidence type="ECO:0000256" key="1">
    <source>
        <dbReference type="RuleBase" id="RU000487"/>
    </source>
</evidence>
<dbReference type="InterPro" id="IPR004000">
    <property type="entry name" value="Actin"/>
</dbReference>
<dbReference type="Gene3D" id="3.30.420.40">
    <property type="match status" value="2"/>
</dbReference>
<name>A0A3N4M2A3_9PEZI</name>
<dbReference type="SUPFAM" id="SSF53067">
    <property type="entry name" value="Actin-like ATPase domain"/>
    <property type="match status" value="2"/>
</dbReference>
<dbReference type="FunFam" id="3.30.420.40:FF:000184">
    <property type="entry name" value="NuA4 histone acetyltransferase subunit"/>
    <property type="match status" value="1"/>
</dbReference>
<dbReference type="CDD" id="cd13395">
    <property type="entry name" value="ASKHA_NBD_Arp4_ACTL6-like"/>
    <property type="match status" value="1"/>
</dbReference>
<sequence>MAALQPSHVPPSTFEYGGDEISALVLDPGTSWTRAGFAGEDTPKAVIPTDYGVTPDGKLHFGDNDVHTVRPGMEIRNPMKDGVVEDWDVAPHIWKYAITNRLTSALNEHPLIMTEPAWNPPKNREKTLEIAFEDFDVPAFYLAKSGVCASFGLGKATALVIDVGASNISITPVHDGLILRKGVTRSPLAGDFISGQIRAQFATANIPITPHYQVISKTPVEANTPAKANLRTFPESQEPTESFRRFEQDRVILEFKECVAQVWSSHAGPYNEHLAAQQPGRPFELPDGYNTMFGPDRFRVVEGMWQSNMILPDPSMQLDPATVLTIPQLIQQSINAVDVELRPLLLSNVVVTGGSSLLFGFTDRINNELSALYPGPRVRLNAPGITVERKFAGWLGASILASLGTFHQLWISKREYEEHGAGIVEKRCK</sequence>
<dbReference type="FunCoup" id="A0A3N4M2A3">
    <property type="interactions" value="274"/>
</dbReference>
<dbReference type="InterPro" id="IPR004001">
    <property type="entry name" value="Actin_CS"/>
</dbReference>